<evidence type="ECO:0000256" key="4">
    <source>
        <dbReference type="ARBA" id="ARBA00022989"/>
    </source>
</evidence>
<dbReference type="OrthoDB" id="679789at2"/>
<evidence type="ECO:0000256" key="3">
    <source>
        <dbReference type="ARBA" id="ARBA00022692"/>
    </source>
</evidence>
<accession>A0A1W1VW36</accession>
<reference evidence="9 10" key="1">
    <citation type="submission" date="2017-04" db="EMBL/GenBank/DDBJ databases">
        <authorList>
            <person name="Afonso C.L."/>
            <person name="Miller P.J."/>
            <person name="Scott M.A."/>
            <person name="Spackman E."/>
            <person name="Goraichik I."/>
            <person name="Dimitrov K.M."/>
            <person name="Suarez D.L."/>
            <person name="Swayne D.E."/>
        </authorList>
    </citation>
    <scope>NUCLEOTIDE SEQUENCE [LARGE SCALE GENOMIC DNA]</scope>
    <source>
        <strain evidence="9 10">DSM 11622</strain>
    </source>
</reference>
<name>A0A1W1VW36_9BACT</name>
<dbReference type="Proteomes" id="UP000192266">
    <property type="component" value="Unassembled WGS sequence"/>
</dbReference>
<dbReference type="STRING" id="645990.SAMN00120144_0422"/>
<evidence type="ECO:0000256" key="5">
    <source>
        <dbReference type="ARBA" id="ARBA00023136"/>
    </source>
</evidence>
<dbReference type="SUPFAM" id="SSF81452">
    <property type="entry name" value="Cytochrome c oxidase subunit III-like"/>
    <property type="match status" value="1"/>
</dbReference>
<keyword evidence="3 6" id="KW-0812">Transmembrane</keyword>
<dbReference type="PANTHER" id="PTHR11403">
    <property type="entry name" value="CYTOCHROME C OXIDASE SUBUNIT III"/>
    <property type="match status" value="1"/>
</dbReference>
<dbReference type="Pfam" id="PF00510">
    <property type="entry name" value="COX3"/>
    <property type="match status" value="1"/>
</dbReference>
<evidence type="ECO:0000256" key="2">
    <source>
        <dbReference type="ARBA" id="ARBA00010581"/>
    </source>
</evidence>
<evidence type="ECO:0000259" key="8">
    <source>
        <dbReference type="PROSITE" id="PS50253"/>
    </source>
</evidence>
<dbReference type="InterPro" id="IPR024791">
    <property type="entry name" value="Cyt_c/ubiquinol_Oxase_su3"/>
</dbReference>
<comment type="subcellular location">
    <subcellularLocation>
        <location evidence="6">Cell membrane</location>
        <topology evidence="6">Multi-pass membrane protein</topology>
    </subcellularLocation>
    <subcellularLocation>
        <location evidence="1">Membrane</location>
        <topology evidence="1">Multi-pass membrane protein</topology>
    </subcellularLocation>
</comment>
<evidence type="ECO:0000313" key="9">
    <source>
        <dbReference type="EMBL" id="SMB97460.1"/>
    </source>
</evidence>
<proteinExistence type="inferred from homology"/>
<dbReference type="RefSeq" id="WP_084446525.1">
    <property type="nucleotide sequence ID" value="NZ_FWWW01000075.1"/>
</dbReference>
<feature type="transmembrane region" description="Helical" evidence="7">
    <location>
        <begin position="21"/>
        <end position="43"/>
    </location>
</feature>
<feature type="transmembrane region" description="Helical" evidence="7">
    <location>
        <begin position="130"/>
        <end position="155"/>
    </location>
</feature>
<dbReference type="PROSITE" id="PS50253">
    <property type="entry name" value="COX3"/>
    <property type="match status" value="1"/>
</dbReference>
<protein>
    <submittedName>
        <fullName evidence="9">Cytochrome c oxidase subunit III</fullName>
    </submittedName>
</protein>
<evidence type="ECO:0000313" key="10">
    <source>
        <dbReference type="Proteomes" id="UP000192266"/>
    </source>
</evidence>
<evidence type="ECO:0000256" key="7">
    <source>
        <dbReference type="SAM" id="Phobius"/>
    </source>
</evidence>
<dbReference type="InterPro" id="IPR035973">
    <property type="entry name" value="Cyt_c_oxidase_su3-like_sf"/>
</dbReference>
<feature type="transmembrane region" description="Helical" evidence="7">
    <location>
        <begin position="90"/>
        <end position="110"/>
    </location>
</feature>
<keyword evidence="4 7" id="KW-1133">Transmembrane helix</keyword>
<dbReference type="GO" id="GO:0004129">
    <property type="term" value="F:cytochrome-c oxidase activity"/>
    <property type="evidence" value="ECO:0007669"/>
    <property type="project" value="InterPro"/>
</dbReference>
<dbReference type="InterPro" id="IPR000298">
    <property type="entry name" value="Cyt_c_oxidase-like_su3"/>
</dbReference>
<feature type="transmembrane region" description="Helical" evidence="7">
    <location>
        <begin position="55"/>
        <end position="78"/>
    </location>
</feature>
<dbReference type="InterPro" id="IPR013833">
    <property type="entry name" value="Cyt_c_oxidase_su3_a-hlx"/>
</dbReference>
<feature type="domain" description="Heme-copper oxidase subunit III family profile" evidence="8">
    <location>
        <begin position="1"/>
        <end position="195"/>
    </location>
</feature>
<dbReference type="AlphaFoldDB" id="A0A1W1VW36"/>
<gene>
    <name evidence="9" type="ORF">SAMN00120144_0422</name>
</gene>
<feature type="transmembrane region" description="Helical" evidence="7">
    <location>
        <begin position="175"/>
        <end position="193"/>
    </location>
</feature>
<dbReference type="GO" id="GO:0005886">
    <property type="term" value="C:plasma membrane"/>
    <property type="evidence" value="ECO:0007669"/>
    <property type="project" value="UniProtKB-SubCell"/>
</dbReference>
<comment type="similarity">
    <text evidence="2 6">Belongs to the cytochrome c oxidase subunit 3 family.</text>
</comment>
<evidence type="ECO:0000256" key="1">
    <source>
        <dbReference type="ARBA" id="ARBA00004141"/>
    </source>
</evidence>
<dbReference type="Gene3D" id="1.20.120.80">
    <property type="entry name" value="Cytochrome c oxidase, subunit III, four-helix bundle"/>
    <property type="match status" value="1"/>
</dbReference>
<organism evidence="9 10">
    <name type="scientific">Hymenobacter roseosalivarius DSM 11622</name>
    <dbReference type="NCBI Taxonomy" id="645990"/>
    <lineage>
        <taxon>Bacteria</taxon>
        <taxon>Pseudomonadati</taxon>
        <taxon>Bacteroidota</taxon>
        <taxon>Cytophagia</taxon>
        <taxon>Cytophagales</taxon>
        <taxon>Hymenobacteraceae</taxon>
        <taxon>Hymenobacter</taxon>
    </lineage>
</organism>
<evidence type="ECO:0000256" key="6">
    <source>
        <dbReference type="RuleBase" id="RU003376"/>
    </source>
</evidence>
<sequence length="195" mass="22074">MHPSETLTDKETGTGLHPLRLLLILLIISILMMFAGLTSGYIVRRDEGNWLEFDLPTGLLFNTIVIAISSATMQWAWFSARKDNLRQVKIGMLTTLALGVLFLIGQWQVWGELVSNRVYFGGADSNPSGSFMYVLTGVHGFHLITGLIFLVLVVVKSLRYEVHSRQMLAITNGTIYWHFLGALWLYLYLFLLLNH</sequence>
<keyword evidence="10" id="KW-1185">Reference proteome</keyword>
<dbReference type="GO" id="GO:0019646">
    <property type="term" value="P:aerobic electron transport chain"/>
    <property type="evidence" value="ECO:0007669"/>
    <property type="project" value="InterPro"/>
</dbReference>
<dbReference type="PANTHER" id="PTHR11403:SF10">
    <property type="entry name" value="CYTOCHROME C OXIDASE"/>
    <property type="match status" value="1"/>
</dbReference>
<keyword evidence="5 7" id="KW-0472">Membrane</keyword>
<dbReference type="EMBL" id="FWWW01000075">
    <property type="protein sequence ID" value="SMB97460.1"/>
    <property type="molecule type" value="Genomic_DNA"/>
</dbReference>